<keyword evidence="2" id="KW-1185">Reference proteome</keyword>
<protein>
    <submittedName>
        <fullName evidence="1">Uncharacterized protein</fullName>
    </submittedName>
</protein>
<reference evidence="2" key="1">
    <citation type="journal article" date="2014" name="Proc. Natl. Acad. Sci. U.S.A.">
        <title>Extensive sampling of basidiomycete genomes demonstrates inadequacy of the white-rot/brown-rot paradigm for wood decay fungi.</title>
        <authorList>
            <person name="Riley R."/>
            <person name="Salamov A.A."/>
            <person name="Brown D.W."/>
            <person name="Nagy L.G."/>
            <person name="Floudas D."/>
            <person name="Held B.W."/>
            <person name="Levasseur A."/>
            <person name="Lombard V."/>
            <person name="Morin E."/>
            <person name="Otillar R."/>
            <person name="Lindquist E.A."/>
            <person name="Sun H."/>
            <person name="LaButti K.M."/>
            <person name="Schmutz J."/>
            <person name="Jabbour D."/>
            <person name="Luo H."/>
            <person name="Baker S.E."/>
            <person name="Pisabarro A.G."/>
            <person name="Walton J.D."/>
            <person name="Blanchette R.A."/>
            <person name="Henrissat B."/>
            <person name="Martin F."/>
            <person name="Cullen D."/>
            <person name="Hibbett D.S."/>
            <person name="Grigoriev I.V."/>
        </authorList>
    </citation>
    <scope>NUCLEOTIDE SEQUENCE [LARGE SCALE GENOMIC DNA]</scope>
    <source>
        <strain evidence="2">MUCL 33604</strain>
    </source>
</reference>
<organism evidence="1 2">
    <name type="scientific">Jaapia argillacea MUCL 33604</name>
    <dbReference type="NCBI Taxonomy" id="933084"/>
    <lineage>
        <taxon>Eukaryota</taxon>
        <taxon>Fungi</taxon>
        <taxon>Dikarya</taxon>
        <taxon>Basidiomycota</taxon>
        <taxon>Agaricomycotina</taxon>
        <taxon>Agaricomycetes</taxon>
        <taxon>Agaricomycetidae</taxon>
        <taxon>Jaapiales</taxon>
        <taxon>Jaapiaceae</taxon>
        <taxon>Jaapia</taxon>
    </lineage>
</organism>
<gene>
    <name evidence="1" type="ORF">JAAARDRAFT_98845</name>
</gene>
<evidence type="ECO:0000313" key="1">
    <source>
        <dbReference type="EMBL" id="KDQ62840.1"/>
    </source>
</evidence>
<evidence type="ECO:0000313" key="2">
    <source>
        <dbReference type="Proteomes" id="UP000027265"/>
    </source>
</evidence>
<sequence>MWNADWWWDIQKLLPQGATIAPVILASDKTHLSEFRGDKSAWPVYLTIGNIDSATRHHPSSHAVVLVGYLPVAKLDCFTDNTRSPLVEAGKSGVEMVCPDGWVRRVFPILAAYVADHTEHCLVAGCKENQCPECLAPPDKLGNLLNSLSYCDSHRTV</sequence>
<dbReference type="InterPro" id="IPR041078">
    <property type="entry name" value="Plavaka"/>
</dbReference>
<accession>A0A067Q9K7</accession>
<dbReference type="Proteomes" id="UP000027265">
    <property type="component" value="Unassembled WGS sequence"/>
</dbReference>
<dbReference type="EMBL" id="KL197710">
    <property type="protein sequence ID" value="KDQ62840.1"/>
    <property type="molecule type" value="Genomic_DNA"/>
</dbReference>
<feature type="non-terminal residue" evidence="1">
    <location>
        <position position="157"/>
    </location>
</feature>
<dbReference type="HOGENOM" id="CLU_006344_8_3_1"/>
<dbReference type="STRING" id="933084.A0A067Q9K7"/>
<dbReference type="OrthoDB" id="2418900at2759"/>
<dbReference type="Pfam" id="PF18759">
    <property type="entry name" value="Plavaka"/>
    <property type="match status" value="1"/>
</dbReference>
<name>A0A067Q9K7_9AGAM</name>
<proteinExistence type="predicted"/>
<dbReference type="AlphaFoldDB" id="A0A067Q9K7"/>
<dbReference type="InParanoid" id="A0A067Q9K7"/>